<dbReference type="KEGG" id="pis:Pisl_1469"/>
<dbReference type="Proteomes" id="UP000002595">
    <property type="component" value="Chromosome"/>
</dbReference>
<dbReference type="SUPFAM" id="SSF53335">
    <property type="entry name" value="S-adenosyl-L-methionine-dependent methyltransferases"/>
    <property type="match status" value="1"/>
</dbReference>
<dbReference type="STRING" id="384616.Pisl_1469"/>
<dbReference type="NCBIfam" id="TIGR01444">
    <property type="entry name" value="fkbM_fam"/>
    <property type="match status" value="1"/>
</dbReference>
<dbReference type="PANTHER" id="PTHR34203">
    <property type="entry name" value="METHYLTRANSFERASE, FKBM FAMILY PROTEIN"/>
    <property type="match status" value="1"/>
</dbReference>
<reference evidence="1" key="1">
    <citation type="submission" date="2006-12" db="EMBL/GenBank/DDBJ databases">
        <title>Complete sequence of Pyrobaculum islandicum DSM 4184.</title>
        <authorList>
            <person name="Copeland A."/>
            <person name="Lucas S."/>
            <person name="Lapidus A."/>
            <person name="Barry K."/>
            <person name="Detter J.C."/>
            <person name="Glavina del Rio T."/>
            <person name="Dalin E."/>
            <person name="Tice H."/>
            <person name="Pitluck S."/>
            <person name="Meincke L."/>
            <person name="Brettin T."/>
            <person name="Bruce D."/>
            <person name="Han C."/>
            <person name="Tapia R."/>
            <person name="Gilna P."/>
            <person name="Schmutz J."/>
            <person name="Larimer F."/>
            <person name="Land M."/>
            <person name="Hauser L."/>
            <person name="Kyrpides N."/>
            <person name="Mikhailova N."/>
            <person name="Cozen A.E."/>
            <person name="Fitz-Gibbon S.T."/>
            <person name="House C.H."/>
            <person name="Saltikov C."/>
            <person name="Lowe T."/>
            <person name="Richardson P."/>
        </authorList>
    </citation>
    <scope>NUCLEOTIDE SEQUENCE [LARGE SCALE GENOMIC DNA]</scope>
    <source>
        <strain evidence="1">DSM 4184</strain>
    </source>
</reference>
<dbReference type="CDD" id="cd02440">
    <property type="entry name" value="AdoMet_MTases"/>
    <property type="match status" value="1"/>
</dbReference>
<name>A1RUJ3_PYRIL</name>
<sequence length="173" mass="19126">MRPRWTRYVLRVPRGDAGLLSVLLEDLEGMYQASARRVLDVGAYIGETALLFAERGAERVYAYEPVPKFFSVLRDVVEYNGLGGVVETYNLGVGGGGRLRVGLEGPGTGLHEGDLEIATMPWGEVLRSVPQWLVEIHGPAAPLLEKFSSCGFKYSFLFQVGELVSLYRFVIDI</sequence>
<keyword evidence="1" id="KW-0489">Methyltransferase</keyword>
<keyword evidence="1" id="KW-0808">Transferase</keyword>
<gene>
    <name evidence="1" type="ordered locus">Pisl_1469</name>
</gene>
<dbReference type="InterPro" id="IPR006342">
    <property type="entry name" value="FkbM_mtfrase"/>
</dbReference>
<keyword evidence="2" id="KW-1185">Reference proteome</keyword>
<dbReference type="GO" id="GO:0008168">
    <property type="term" value="F:methyltransferase activity"/>
    <property type="evidence" value="ECO:0007669"/>
    <property type="project" value="UniProtKB-KW"/>
</dbReference>
<dbReference type="PANTHER" id="PTHR34203:SF15">
    <property type="entry name" value="SLL1173 PROTEIN"/>
    <property type="match status" value="1"/>
</dbReference>
<dbReference type="EMBL" id="CP000504">
    <property type="protein sequence ID" value="ABL88625.1"/>
    <property type="molecule type" value="Genomic_DNA"/>
</dbReference>
<dbReference type="eggNOG" id="arCOG01400">
    <property type="taxonomic scope" value="Archaea"/>
</dbReference>
<protein>
    <submittedName>
        <fullName evidence="1">Methyltransferase FkbM family</fullName>
    </submittedName>
</protein>
<proteinExistence type="predicted"/>
<dbReference type="InterPro" id="IPR052514">
    <property type="entry name" value="SAM-dependent_MTase"/>
</dbReference>
<dbReference type="AlphaFoldDB" id="A1RUJ3"/>
<dbReference type="GeneID" id="4617659"/>
<accession>A1RUJ3</accession>
<dbReference type="Gene3D" id="3.40.50.150">
    <property type="entry name" value="Vaccinia Virus protein VP39"/>
    <property type="match status" value="1"/>
</dbReference>
<organism evidence="1 2">
    <name type="scientific">Pyrobaculum islandicum (strain DSM 4184 / JCM 9189 / GEO3)</name>
    <dbReference type="NCBI Taxonomy" id="384616"/>
    <lineage>
        <taxon>Archaea</taxon>
        <taxon>Thermoproteota</taxon>
        <taxon>Thermoprotei</taxon>
        <taxon>Thermoproteales</taxon>
        <taxon>Thermoproteaceae</taxon>
        <taxon>Pyrobaculum</taxon>
    </lineage>
</organism>
<dbReference type="GO" id="GO:0032259">
    <property type="term" value="P:methylation"/>
    <property type="evidence" value="ECO:0007669"/>
    <property type="project" value="UniProtKB-KW"/>
</dbReference>
<dbReference type="InterPro" id="IPR029063">
    <property type="entry name" value="SAM-dependent_MTases_sf"/>
</dbReference>
<dbReference type="HOGENOM" id="CLU_1544261_0_0_2"/>
<evidence type="ECO:0000313" key="1">
    <source>
        <dbReference type="EMBL" id="ABL88625.1"/>
    </source>
</evidence>
<dbReference type="RefSeq" id="WP_011763200.1">
    <property type="nucleotide sequence ID" value="NC_008701.1"/>
</dbReference>
<evidence type="ECO:0000313" key="2">
    <source>
        <dbReference type="Proteomes" id="UP000002595"/>
    </source>
</evidence>
<dbReference type="OrthoDB" id="25645at2157"/>